<dbReference type="InterPro" id="IPR016162">
    <property type="entry name" value="Ald_DH_N"/>
</dbReference>
<name>A0A839DZ17_9PSEU</name>
<protein>
    <submittedName>
        <fullName evidence="4">NADP-dependent aldehyde dehydrogenase</fullName>
        <ecNumber evidence="4">1.2.1.4</ecNumber>
    </submittedName>
</protein>
<dbReference type="InterPro" id="IPR015590">
    <property type="entry name" value="Aldehyde_DH_dom"/>
</dbReference>
<dbReference type="RefSeq" id="WP_182543180.1">
    <property type="nucleotide sequence ID" value="NZ_JACGWZ010000001.1"/>
</dbReference>
<organism evidence="4 5">
    <name type="scientific">Halosaccharopolyspora lacisalsi</name>
    <dbReference type="NCBI Taxonomy" id="1000566"/>
    <lineage>
        <taxon>Bacteria</taxon>
        <taxon>Bacillati</taxon>
        <taxon>Actinomycetota</taxon>
        <taxon>Actinomycetes</taxon>
        <taxon>Pseudonocardiales</taxon>
        <taxon>Pseudonocardiaceae</taxon>
        <taxon>Halosaccharopolyspora</taxon>
    </lineage>
</organism>
<reference evidence="4 5" key="1">
    <citation type="submission" date="2020-07" db="EMBL/GenBank/DDBJ databases">
        <title>Sequencing the genomes of 1000 actinobacteria strains.</title>
        <authorList>
            <person name="Klenk H.-P."/>
        </authorList>
    </citation>
    <scope>NUCLEOTIDE SEQUENCE [LARGE SCALE GENOMIC DNA]</scope>
    <source>
        <strain evidence="4 5">DSM 45975</strain>
    </source>
</reference>
<keyword evidence="1 4" id="KW-0560">Oxidoreductase</keyword>
<evidence type="ECO:0000256" key="1">
    <source>
        <dbReference type="ARBA" id="ARBA00023002"/>
    </source>
</evidence>
<feature type="compositionally biased region" description="Basic and acidic residues" evidence="2">
    <location>
        <begin position="494"/>
        <end position="509"/>
    </location>
</feature>
<dbReference type="InterPro" id="IPR016161">
    <property type="entry name" value="Ald_DH/histidinol_DH"/>
</dbReference>
<evidence type="ECO:0000256" key="2">
    <source>
        <dbReference type="SAM" id="MobiDB-lite"/>
    </source>
</evidence>
<keyword evidence="5" id="KW-1185">Reference proteome</keyword>
<evidence type="ECO:0000313" key="4">
    <source>
        <dbReference type="EMBL" id="MBA8823998.1"/>
    </source>
</evidence>
<sequence>MTTTAQQTEPEETHDEIERRLDAATVATADWGQQPPKQRAEALSAIADALDAESATLIAEAVRESGLPEGRLTGELKRTSVQLRMFADELRDGSYLRIALDRHDPDFVLGNRPDLRRWSTPIGPVLVYAASNFPFAFSVAGGDTASALAAGCPVVLKAHPGHPETSRKTAEIVRSALAASGAPEGTFAMITGREAGVRALRDPRIAAGAFTGSVAGGRALFDIAVSRPTPIPFYGELGSINPAVVTSGAERERGEQVAAGFVGSFTLGAGQFCTKPGTLLLPRGTALPSRIAELAGDVAPARMLTSGIAERYRERTEELASAPGIEVLVRGAEHDDPSGVPAVTPTVLHAGSVENLLNSPALLEENFGPCAVIAEYGSDDELHSALAAVEGTLTVTAHTAQDPDEDERRRLGRLVPLAAARSGRLVFDEWPTGVAVTPAQQHGGPYPATTAVSHTSVGTAAIDRFLRPVSYQNAPDFLLPDALHESNPLGLPRTTHEAGSSRRWDAPRK</sequence>
<dbReference type="InterPro" id="IPR044151">
    <property type="entry name" value="ALDH_KGSADH"/>
</dbReference>
<dbReference type="InterPro" id="IPR050740">
    <property type="entry name" value="Aldehyde_DH_Superfamily"/>
</dbReference>
<dbReference type="PANTHER" id="PTHR43353:SF3">
    <property type="entry name" value="ALDEHYDE DEHYDROGENASE-RELATED"/>
    <property type="match status" value="1"/>
</dbReference>
<dbReference type="GO" id="GO:0033721">
    <property type="term" value="F:aldehyde dehydrogenase (NADP+) activity"/>
    <property type="evidence" value="ECO:0007669"/>
    <property type="project" value="UniProtKB-EC"/>
</dbReference>
<feature type="domain" description="Aldehyde dehydrogenase" evidence="3">
    <location>
        <begin position="8"/>
        <end position="399"/>
    </location>
</feature>
<accession>A0A839DZ17</accession>
<feature type="region of interest" description="Disordered" evidence="2">
    <location>
        <begin position="486"/>
        <end position="509"/>
    </location>
</feature>
<evidence type="ECO:0000313" key="5">
    <source>
        <dbReference type="Proteomes" id="UP000569329"/>
    </source>
</evidence>
<evidence type="ECO:0000259" key="3">
    <source>
        <dbReference type="Pfam" id="PF00171"/>
    </source>
</evidence>
<dbReference type="Proteomes" id="UP000569329">
    <property type="component" value="Unassembled WGS sequence"/>
</dbReference>
<proteinExistence type="predicted"/>
<gene>
    <name evidence="4" type="ORF">FHX42_001327</name>
</gene>
<dbReference type="Pfam" id="PF00171">
    <property type="entry name" value="Aldedh"/>
    <property type="match status" value="1"/>
</dbReference>
<dbReference type="AlphaFoldDB" id="A0A839DZ17"/>
<dbReference type="EC" id="1.2.1.4" evidence="4"/>
<dbReference type="EMBL" id="JACGWZ010000001">
    <property type="protein sequence ID" value="MBA8823998.1"/>
    <property type="molecule type" value="Genomic_DNA"/>
</dbReference>
<dbReference type="InterPro" id="IPR016163">
    <property type="entry name" value="Ald_DH_C"/>
</dbReference>
<dbReference type="SUPFAM" id="SSF53720">
    <property type="entry name" value="ALDH-like"/>
    <property type="match status" value="1"/>
</dbReference>
<dbReference type="Gene3D" id="3.40.605.10">
    <property type="entry name" value="Aldehyde Dehydrogenase, Chain A, domain 1"/>
    <property type="match status" value="1"/>
</dbReference>
<dbReference type="Gene3D" id="3.40.309.10">
    <property type="entry name" value="Aldehyde Dehydrogenase, Chain A, domain 2"/>
    <property type="match status" value="1"/>
</dbReference>
<dbReference type="CDD" id="cd07129">
    <property type="entry name" value="ALDH_KGSADH"/>
    <property type="match status" value="1"/>
</dbReference>
<comment type="caution">
    <text evidence="4">The sequence shown here is derived from an EMBL/GenBank/DDBJ whole genome shotgun (WGS) entry which is preliminary data.</text>
</comment>
<dbReference type="PANTHER" id="PTHR43353">
    <property type="entry name" value="SUCCINATE-SEMIALDEHYDE DEHYDROGENASE, MITOCHONDRIAL"/>
    <property type="match status" value="1"/>
</dbReference>